<dbReference type="PANTHER" id="PTHR21240">
    <property type="entry name" value="2-AMINO-3-CARBOXYLMUCONATE-6-SEMIALDEHYDE DECARBOXYLASE"/>
    <property type="match status" value="1"/>
</dbReference>
<keyword evidence="7" id="KW-0378">Hydrolase</keyword>
<dbReference type="PANTHER" id="PTHR21240:SF29">
    <property type="entry name" value="AMIDOHYDROLASE-RELATED DOMAIN-CONTAINING PROTEIN"/>
    <property type="match status" value="1"/>
</dbReference>
<dbReference type="GO" id="GO:0005829">
    <property type="term" value="C:cytosol"/>
    <property type="evidence" value="ECO:0007669"/>
    <property type="project" value="TreeGrafter"/>
</dbReference>
<evidence type="ECO:0000256" key="5">
    <source>
        <dbReference type="ARBA" id="ARBA00038889"/>
    </source>
</evidence>
<keyword evidence="1" id="KW-0479">Metal-binding</keyword>
<gene>
    <name evidence="7" type="ORF">G7084_02735</name>
</gene>
<comment type="catalytic activity">
    <reaction evidence="4">
        <text>6-methylsalicylate + H(+) = 3-methylphenol + CO2</text>
        <dbReference type="Rhea" id="RHEA:23112"/>
        <dbReference type="ChEBI" id="CHEBI:15378"/>
        <dbReference type="ChEBI" id="CHEBI:16526"/>
        <dbReference type="ChEBI" id="CHEBI:17231"/>
        <dbReference type="ChEBI" id="CHEBI:36658"/>
        <dbReference type="EC" id="4.1.1.52"/>
    </reaction>
    <physiologicalReaction direction="left-to-right" evidence="4">
        <dbReference type="Rhea" id="RHEA:23113"/>
    </physiologicalReaction>
</comment>
<evidence type="ECO:0000256" key="2">
    <source>
        <dbReference type="ARBA" id="ARBA00022833"/>
    </source>
</evidence>
<keyword evidence="8" id="KW-1185">Reference proteome</keyword>
<dbReference type="InterPro" id="IPR032466">
    <property type="entry name" value="Metal_Hydrolase"/>
</dbReference>
<dbReference type="Proteomes" id="UP000500741">
    <property type="component" value="Chromosome"/>
</dbReference>
<dbReference type="Gene3D" id="3.20.20.140">
    <property type="entry name" value="Metal-dependent hydrolases"/>
    <property type="match status" value="1"/>
</dbReference>
<evidence type="ECO:0000313" key="8">
    <source>
        <dbReference type="Proteomes" id="UP000500741"/>
    </source>
</evidence>
<protein>
    <recommendedName>
        <fullName evidence="5">6-methylsalicylate decarboxylase</fullName>
        <ecNumber evidence="5">4.1.1.52</ecNumber>
    </recommendedName>
</protein>
<dbReference type="RefSeq" id="WP_166009845.1">
    <property type="nucleotide sequence ID" value="NZ_CP049888.1"/>
</dbReference>
<accession>A0A6G8AZE8</accession>
<evidence type="ECO:0000259" key="6">
    <source>
        <dbReference type="Pfam" id="PF04909"/>
    </source>
</evidence>
<evidence type="ECO:0000256" key="1">
    <source>
        <dbReference type="ARBA" id="ARBA00022723"/>
    </source>
</evidence>
<evidence type="ECO:0000256" key="4">
    <source>
        <dbReference type="ARBA" id="ARBA00036832"/>
    </source>
</evidence>
<keyword evidence="2" id="KW-0862">Zinc</keyword>
<dbReference type="KEGG" id="wco:G7084_02735"/>
<sequence>MTNKIDFHTHFLPEVYVDYLNKYYDGKADGVRTPKWSLEEHLQFMKDSNIDHSVLSLSSPHPSLGNQAETIAIISAINEEAEKISRTFPEKFSYSASLPLPFIDESLKTIERFADTALGFSFPSNTQGLYLGDPKLDDVMALLNEKKATIFIHPTEPQEQNIDAAKGIKTPLMEFFFDTTRAVVNLAQFQIFSRYPAISWIIPHAGALLPIIAQRISEGNKFLSAPTDPQPDDLLQVMQQKNVHFDLAGMVLPYQLPTLLQIVKPDQLLYGSDFPYTPAATTDKLAQKIEDTSLFSSSELNAIFNENAGTILTNQE</sequence>
<dbReference type="InterPro" id="IPR032465">
    <property type="entry name" value="ACMSD"/>
</dbReference>
<dbReference type="AlphaFoldDB" id="A0A6G8AZE8"/>
<dbReference type="GO" id="GO:0019748">
    <property type="term" value="P:secondary metabolic process"/>
    <property type="evidence" value="ECO:0007669"/>
    <property type="project" value="TreeGrafter"/>
</dbReference>
<dbReference type="InterPro" id="IPR006680">
    <property type="entry name" value="Amidohydro-rel"/>
</dbReference>
<name>A0A6G8AZE8_9LACO</name>
<dbReference type="EMBL" id="CP049888">
    <property type="protein sequence ID" value="QIL50335.1"/>
    <property type="molecule type" value="Genomic_DNA"/>
</dbReference>
<dbReference type="SUPFAM" id="SSF51556">
    <property type="entry name" value="Metallo-dependent hydrolases"/>
    <property type="match status" value="1"/>
</dbReference>
<organism evidence="7 8">
    <name type="scientific">Weissella coleopterorum</name>
    <dbReference type="NCBI Taxonomy" id="2714949"/>
    <lineage>
        <taxon>Bacteria</taxon>
        <taxon>Bacillati</taxon>
        <taxon>Bacillota</taxon>
        <taxon>Bacilli</taxon>
        <taxon>Lactobacillales</taxon>
        <taxon>Lactobacillaceae</taxon>
        <taxon>Weissella</taxon>
    </lineage>
</organism>
<proteinExistence type="predicted"/>
<dbReference type="GO" id="GO:0016787">
    <property type="term" value="F:hydrolase activity"/>
    <property type="evidence" value="ECO:0007669"/>
    <property type="project" value="UniProtKB-KW"/>
</dbReference>
<evidence type="ECO:0000313" key="7">
    <source>
        <dbReference type="EMBL" id="QIL50335.1"/>
    </source>
</evidence>
<dbReference type="Pfam" id="PF04909">
    <property type="entry name" value="Amidohydro_2"/>
    <property type="match status" value="1"/>
</dbReference>
<dbReference type="EC" id="4.1.1.52" evidence="5"/>
<keyword evidence="3" id="KW-0456">Lyase</keyword>
<dbReference type="GO" id="GO:0046872">
    <property type="term" value="F:metal ion binding"/>
    <property type="evidence" value="ECO:0007669"/>
    <property type="project" value="UniProtKB-KW"/>
</dbReference>
<evidence type="ECO:0000256" key="3">
    <source>
        <dbReference type="ARBA" id="ARBA00023239"/>
    </source>
</evidence>
<reference evidence="7 8" key="1">
    <citation type="submission" date="2020-03" db="EMBL/GenBank/DDBJ databases">
        <title>Weissella sp. nov., isolated from Cybister lewisianus.</title>
        <authorList>
            <person name="Hyun D.-W."/>
            <person name="Bae J.-W."/>
        </authorList>
    </citation>
    <scope>NUCLEOTIDE SEQUENCE [LARGE SCALE GENOMIC DNA]</scope>
    <source>
        <strain evidence="7 8">HDW19</strain>
    </source>
</reference>
<dbReference type="GO" id="GO:0047596">
    <property type="term" value="F:6-methylsalicylate decarboxylase activity"/>
    <property type="evidence" value="ECO:0007669"/>
    <property type="project" value="UniProtKB-EC"/>
</dbReference>
<feature type="domain" description="Amidohydrolase-related" evidence="6">
    <location>
        <begin position="5"/>
        <end position="309"/>
    </location>
</feature>